<evidence type="ECO:0000313" key="2">
    <source>
        <dbReference type="Proteomes" id="UP000184368"/>
    </source>
</evidence>
<evidence type="ECO:0000313" key="1">
    <source>
        <dbReference type="EMBL" id="SHF79715.1"/>
    </source>
</evidence>
<dbReference type="STRING" id="1302690.BUE76_04315"/>
<name>A0A1M5EKH3_9BACT</name>
<dbReference type="EMBL" id="FQUO01000012">
    <property type="protein sequence ID" value="SHF79715.1"/>
    <property type="molecule type" value="Genomic_DNA"/>
</dbReference>
<accession>A0A1M5EKH3</accession>
<organism evidence="1 2">
    <name type="scientific">Cnuella takakiae</name>
    <dbReference type="NCBI Taxonomy" id="1302690"/>
    <lineage>
        <taxon>Bacteria</taxon>
        <taxon>Pseudomonadati</taxon>
        <taxon>Bacteroidota</taxon>
        <taxon>Chitinophagia</taxon>
        <taxon>Chitinophagales</taxon>
        <taxon>Chitinophagaceae</taxon>
        <taxon>Cnuella</taxon>
    </lineage>
</organism>
<reference evidence="1 2" key="1">
    <citation type="submission" date="2016-11" db="EMBL/GenBank/DDBJ databases">
        <authorList>
            <person name="Jaros S."/>
            <person name="Januszkiewicz K."/>
            <person name="Wedrychowicz H."/>
        </authorList>
    </citation>
    <scope>NUCLEOTIDE SEQUENCE [LARGE SCALE GENOMIC DNA]</scope>
    <source>
        <strain evidence="1 2">DSM 26897</strain>
    </source>
</reference>
<dbReference type="Proteomes" id="UP000184368">
    <property type="component" value="Unassembled WGS sequence"/>
</dbReference>
<sequence length="136" mass="15006">MRSIKIPADAEYVNVDIPDTTILALNEVVICEDNGWAYVGDGITQLKTLPPINKLFASPDRPRRVRKLMMPTEDKEMSPDHVLGENEVFVDLDGTGIYAGDGKTKVKNILPSTSISVGPPHEGSIINFIIWKFLNA</sequence>
<gene>
    <name evidence="1" type="ORF">SAMN05444008_11283</name>
</gene>
<dbReference type="RefSeq" id="WP_073044957.1">
    <property type="nucleotide sequence ID" value="NZ_FQUO01000012.1"/>
</dbReference>
<dbReference type="AlphaFoldDB" id="A0A1M5EKH3"/>
<protein>
    <submittedName>
        <fullName evidence="1">Uncharacterized protein</fullName>
    </submittedName>
</protein>
<keyword evidence="2" id="KW-1185">Reference proteome</keyword>
<proteinExistence type="predicted"/>